<dbReference type="Gene3D" id="2.60.40.290">
    <property type="match status" value="1"/>
</dbReference>
<comment type="caution">
    <text evidence="2">The sequence shown here is derived from an EMBL/GenBank/DDBJ whole genome shotgun (WGS) entry which is preliminary data.</text>
</comment>
<dbReference type="InterPro" id="IPR012291">
    <property type="entry name" value="CBM2_carb-bd_dom_sf"/>
</dbReference>
<keyword evidence="3" id="KW-1185">Reference proteome</keyword>
<dbReference type="RefSeq" id="WP_378255166.1">
    <property type="nucleotide sequence ID" value="NZ_JBHSIT010000003.1"/>
</dbReference>
<evidence type="ECO:0000259" key="1">
    <source>
        <dbReference type="SMART" id="SM00637"/>
    </source>
</evidence>
<dbReference type="SUPFAM" id="SSF49384">
    <property type="entry name" value="Carbohydrate-binding domain"/>
    <property type="match status" value="1"/>
</dbReference>
<dbReference type="SMART" id="SM00637">
    <property type="entry name" value="CBD_II"/>
    <property type="match status" value="1"/>
</dbReference>
<reference evidence="3" key="1">
    <citation type="journal article" date="2019" name="Int. J. Syst. Evol. Microbiol.">
        <title>The Global Catalogue of Microorganisms (GCM) 10K type strain sequencing project: providing services to taxonomists for standard genome sequencing and annotation.</title>
        <authorList>
            <consortium name="The Broad Institute Genomics Platform"/>
            <consortium name="The Broad Institute Genome Sequencing Center for Infectious Disease"/>
            <person name="Wu L."/>
            <person name="Ma J."/>
        </authorList>
    </citation>
    <scope>NUCLEOTIDE SEQUENCE [LARGE SCALE GENOMIC DNA]</scope>
    <source>
        <strain evidence="3">KLKA75</strain>
    </source>
</reference>
<dbReference type="Pfam" id="PF00553">
    <property type="entry name" value="CBM_2"/>
    <property type="match status" value="1"/>
</dbReference>
<name>A0ABV9U033_9ACTN</name>
<dbReference type="EMBL" id="JBHSIT010000003">
    <property type="protein sequence ID" value="MFC4908467.1"/>
    <property type="molecule type" value="Genomic_DNA"/>
</dbReference>
<sequence>MGTLTVVNRGNSPVSLWRLSAQFSNAVIMSVWSPSGSVTGSHSGGRLDGVGRGLGPGRSMQISFQAQGRPGAPAACSLNGRSC</sequence>
<protein>
    <submittedName>
        <fullName evidence="2">Cellulose binding domain-containing protein</fullName>
    </submittedName>
</protein>
<dbReference type="InterPro" id="IPR008965">
    <property type="entry name" value="CBM2/CBM3_carb-bd_dom_sf"/>
</dbReference>
<evidence type="ECO:0000313" key="2">
    <source>
        <dbReference type="EMBL" id="MFC4908467.1"/>
    </source>
</evidence>
<feature type="domain" description="CBM2" evidence="1">
    <location>
        <begin position="1"/>
        <end position="83"/>
    </location>
</feature>
<organism evidence="2 3">
    <name type="scientific">Actinomadura gamaensis</name>
    <dbReference type="NCBI Taxonomy" id="1763541"/>
    <lineage>
        <taxon>Bacteria</taxon>
        <taxon>Bacillati</taxon>
        <taxon>Actinomycetota</taxon>
        <taxon>Actinomycetes</taxon>
        <taxon>Streptosporangiales</taxon>
        <taxon>Thermomonosporaceae</taxon>
        <taxon>Actinomadura</taxon>
    </lineage>
</organism>
<accession>A0ABV9U033</accession>
<proteinExistence type="predicted"/>
<dbReference type="InterPro" id="IPR001919">
    <property type="entry name" value="CBD2"/>
</dbReference>
<gene>
    <name evidence="2" type="ORF">ACFPCY_14130</name>
</gene>
<evidence type="ECO:0000313" key="3">
    <source>
        <dbReference type="Proteomes" id="UP001595872"/>
    </source>
</evidence>
<dbReference type="Proteomes" id="UP001595872">
    <property type="component" value="Unassembled WGS sequence"/>
</dbReference>